<evidence type="ECO:0000256" key="5">
    <source>
        <dbReference type="ARBA" id="ARBA00022723"/>
    </source>
</evidence>
<comment type="catalytic activity">
    <reaction evidence="10">
        <text>8-oxo-dGTP + H2O = 8-oxo-dGMP + diphosphate + H(+)</text>
        <dbReference type="Rhea" id="RHEA:31575"/>
        <dbReference type="ChEBI" id="CHEBI:15377"/>
        <dbReference type="ChEBI" id="CHEBI:15378"/>
        <dbReference type="ChEBI" id="CHEBI:33019"/>
        <dbReference type="ChEBI" id="CHEBI:63224"/>
        <dbReference type="ChEBI" id="CHEBI:77896"/>
        <dbReference type="EC" id="3.6.1.55"/>
    </reaction>
</comment>
<accession>A0A5P8M5R2</accession>
<dbReference type="PRINTS" id="PR00502">
    <property type="entry name" value="NUDIXFAMILY"/>
</dbReference>
<evidence type="ECO:0000256" key="7">
    <source>
        <dbReference type="ARBA" id="ARBA00022801"/>
    </source>
</evidence>
<dbReference type="EMBL" id="CP045143">
    <property type="protein sequence ID" value="QFR23677.1"/>
    <property type="molecule type" value="Genomic_DNA"/>
</dbReference>
<dbReference type="InterPro" id="IPR015797">
    <property type="entry name" value="NUDIX_hydrolase-like_dom_sf"/>
</dbReference>
<organism evidence="14 15">
    <name type="scientific">Schleiferilactobacillus harbinensis</name>
    <dbReference type="NCBI Taxonomy" id="304207"/>
    <lineage>
        <taxon>Bacteria</taxon>
        <taxon>Bacillati</taxon>
        <taxon>Bacillota</taxon>
        <taxon>Bacilli</taxon>
        <taxon>Lactobacillales</taxon>
        <taxon>Lactobacillaceae</taxon>
        <taxon>Schleiferilactobacillus</taxon>
    </lineage>
</organism>
<evidence type="ECO:0000256" key="11">
    <source>
        <dbReference type="ARBA" id="ARBA00038905"/>
    </source>
</evidence>
<evidence type="ECO:0000313" key="15">
    <source>
        <dbReference type="Proteomes" id="UP000326779"/>
    </source>
</evidence>
<dbReference type="GO" id="GO:0008413">
    <property type="term" value="F:8-oxo-7,8-dihydroguanosine triphosphate pyrophosphatase activity"/>
    <property type="evidence" value="ECO:0007669"/>
    <property type="project" value="TreeGrafter"/>
</dbReference>
<dbReference type="GO" id="GO:0044716">
    <property type="term" value="F:8-oxo-GDP phosphatase activity"/>
    <property type="evidence" value="ECO:0007669"/>
    <property type="project" value="TreeGrafter"/>
</dbReference>
<dbReference type="Gene3D" id="3.90.79.10">
    <property type="entry name" value="Nucleoside Triphosphate Pyrophosphohydrolase"/>
    <property type="match status" value="1"/>
</dbReference>
<protein>
    <recommendedName>
        <fullName evidence="11">8-oxo-dGTP diphosphatase</fullName>
        <ecNumber evidence="11">3.6.1.55</ecNumber>
    </recommendedName>
</protein>
<keyword evidence="8" id="KW-0460">Magnesium</keyword>
<dbReference type="CDD" id="cd03425">
    <property type="entry name" value="NUDIX_MutT_NudA_like"/>
    <property type="match status" value="1"/>
</dbReference>
<dbReference type="GO" id="GO:0006260">
    <property type="term" value="P:DNA replication"/>
    <property type="evidence" value="ECO:0007669"/>
    <property type="project" value="UniProtKB-KW"/>
</dbReference>
<comment type="similarity">
    <text evidence="2 12">Belongs to the Nudix hydrolase family.</text>
</comment>
<evidence type="ECO:0000313" key="14">
    <source>
        <dbReference type="EMBL" id="QFR23677.1"/>
    </source>
</evidence>
<evidence type="ECO:0000256" key="9">
    <source>
        <dbReference type="ARBA" id="ARBA00023204"/>
    </source>
</evidence>
<evidence type="ECO:0000256" key="6">
    <source>
        <dbReference type="ARBA" id="ARBA00022763"/>
    </source>
</evidence>
<proteinExistence type="inferred from homology"/>
<evidence type="ECO:0000256" key="1">
    <source>
        <dbReference type="ARBA" id="ARBA00001946"/>
    </source>
</evidence>
<gene>
    <name evidence="14" type="ORF">D1010_09810</name>
</gene>
<dbReference type="PROSITE" id="PS00893">
    <property type="entry name" value="NUDIX_BOX"/>
    <property type="match status" value="1"/>
</dbReference>
<dbReference type="RefSeq" id="WP_152260875.1">
    <property type="nucleotide sequence ID" value="NZ_CP045143.1"/>
</dbReference>
<dbReference type="PROSITE" id="PS51462">
    <property type="entry name" value="NUDIX"/>
    <property type="match status" value="1"/>
</dbReference>
<evidence type="ECO:0000256" key="8">
    <source>
        <dbReference type="ARBA" id="ARBA00022842"/>
    </source>
</evidence>
<name>A0A5P8M5R2_9LACO</name>
<dbReference type="Proteomes" id="UP000326779">
    <property type="component" value="Chromosome"/>
</dbReference>
<keyword evidence="4" id="KW-0235">DNA replication</keyword>
<dbReference type="GO" id="GO:0044715">
    <property type="term" value="F:8-oxo-dGDP phosphatase activity"/>
    <property type="evidence" value="ECO:0007669"/>
    <property type="project" value="TreeGrafter"/>
</dbReference>
<dbReference type="GO" id="GO:0006281">
    <property type="term" value="P:DNA repair"/>
    <property type="evidence" value="ECO:0007669"/>
    <property type="project" value="UniProtKB-KW"/>
</dbReference>
<evidence type="ECO:0000256" key="4">
    <source>
        <dbReference type="ARBA" id="ARBA00022705"/>
    </source>
</evidence>
<dbReference type="SUPFAM" id="SSF55811">
    <property type="entry name" value="Nudix"/>
    <property type="match status" value="1"/>
</dbReference>
<keyword evidence="9" id="KW-0234">DNA repair</keyword>
<dbReference type="InterPro" id="IPR020084">
    <property type="entry name" value="NUDIX_hydrolase_CS"/>
</dbReference>
<evidence type="ECO:0000256" key="10">
    <source>
        <dbReference type="ARBA" id="ARBA00035861"/>
    </source>
</evidence>
<evidence type="ECO:0000259" key="13">
    <source>
        <dbReference type="PROSITE" id="PS51462"/>
    </source>
</evidence>
<dbReference type="PANTHER" id="PTHR47707:SF1">
    <property type="entry name" value="NUDIX HYDROLASE FAMILY PROTEIN"/>
    <property type="match status" value="1"/>
</dbReference>
<dbReference type="GO" id="GO:0046872">
    <property type="term" value="F:metal ion binding"/>
    <property type="evidence" value="ECO:0007669"/>
    <property type="project" value="UniProtKB-KW"/>
</dbReference>
<keyword evidence="7 12" id="KW-0378">Hydrolase</keyword>
<dbReference type="PANTHER" id="PTHR47707">
    <property type="entry name" value="8-OXO-DGTP DIPHOSPHATASE"/>
    <property type="match status" value="1"/>
</dbReference>
<keyword evidence="3" id="KW-0515">Mutator protein</keyword>
<dbReference type="EC" id="3.6.1.55" evidence="11"/>
<reference evidence="14 15" key="1">
    <citation type="submission" date="2019-10" db="EMBL/GenBank/DDBJ databases">
        <title>The completed genome of Lactobacillus harbinensis M1.</title>
        <authorList>
            <person name="Zheng Y."/>
        </authorList>
    </citation>
    <scope>NUCLEOTIDE SEQUENCE [LARGE SCALE GENOMIC DNA]</scope>
    <source>
        <strain evidence="14 15">M1</strain>
    </source>
</reference>
<keyword evidence="5" id="KW-0479">Metal-binding</keyword>
<dbReference type="KEGG" id="lhb:D1010_09810"/>
<comment type="cofactor">
    <cofactor evidence="1">
        <name>Mg(2+)</name>
        <dbReference type="ChEBI" id="CHEBI:18420"/>
    </cofactor>
</comment>
<dbReference type="Pfam" id="PF00293">
    <property type="entry name" value="NUDIX"/>
    <property type="match status" value="1"/>
</dbReference>
<dbReference type="InterPro" id="IPR047127">
    <property type="entry name" value="MutT-like"/>
</dbReference>
<dbReference type="GO" id="GO:0035539">
    <property type="term" value="F:8-oxo-7,8-dihydrodeoxyguanosine triphosphate pyrophosphatase activity"/>
    <property type="evidence" value="ECO:0007669"/>
    <property type="project" value="UniProtKB-EC"/>
</dbReference>
<keyword evidence="6" id="KW-0227">DNA damage</keyword>
<feature type="domain" description="Nudix hydrolase" evidence="13">
    <location>
        <begin position="2"/>
        <end position="127"/>
    </location>
</feature>
<evidence type="ECO:0000256" key="12">
    <source>
        <dbReference type="RuleBase" id="RU003476"/>
    </source>
</evidence>
<sequence length="133" mass="14763">MAIIKVVGAIIIMDGKLFAGKRAAGRHLGGYWEFPGGKVELGETPQAALRRELQEEFGADATILGRFEQAGDQEYEFGEVVLDCFYAQFETPITKTVAHDELRWLTADQARALTWAPTDRPVLAQLLKDGLRL</sequence>
<evidence type="ECO:0000256" key="2">
    <source>
        <dbReference type="ARBA" id="ARBA00005582"/>
    </source>
</evidence>
<evidence type="ECO:0000256" key="3">
    <source>
        <dbReference type="ARBA" id="ARBA00022457"/>
    </source>
</evidence>
<dbReference type="InterPro" id="IPR000086">
    <property type="entry name" value="NUDIX_hydrolase_dom"/>
</dbReference>
<dbReference type="InterPro" id="IPR020476">
    <property type="entry name" value="Nudix_hydrolase"/>
</dbReference>
<dbReference type="AlphaFoldDB" id="A0A5P8M5R2"/>